<comment type="caution">
    <text evidence="1">The sequence shown here is derived from an EMBL/GenBank/DDBJ whole genome shotgun (WGS) entry which is preliminary data.</text>
</comment>
<keyword evidence="2" id="KW-1185">Reference proteome</keyword>
<sequence length="57" mass="6350">MKKQKQVEKKLSLKKLQMTKITSRLNSIRGGDNGVGNDTVLDETFTKSKNKNGGIEN</sequence>
<proteinExistence type="predicted"/>
<dbReference type="EMBL" id="JAOTEM010000002">
    <property type="protein sequence ID" value="MCU7617408.1"/>
    <property type="molecule type" value="Genomic_DNA"/>
</dbReference>
<dbReference type="Proteomes" id="UP001208649">
    <property type="component" value="Unassembled WGS sequence"/>
</dbReference>
<name>A0ABT2W5Z8_9FLAO</name>
<evidence type="ECO:0000313" key="2">
    <source>
        <dbReference type="Proteomes" id="UP001208649"/>
    </source>
</evidence>
<dbReference type="RefSeq" id="WP_263002851.1">
    <property type="nucleotide sequence ID" value="NZ_JAOTEM010000002.1"/>
</dbReference>
<accession>A0ABT2W5Z8</accession>
<protein>
    <submittedName>
        <fullName evidence="1">Uncharacterized protein</fullName>
    </submittedName>
</protein>
<reference evidence="2" key="1">
    <citation type="submission" date="2023-07" db="EMBL/GenBank/DDBJ databases">
        <title>Chryseobacterium sp. strain PBS4-4 Genome sequencing and assembly.</title>
        <authorList>
            <person name="Jung Y."/>
        </authorList>
    </citation>
    <scope>NUCLEOTIDE SEQUENCE [LARGE SCALE GENOMIC DNA]</scope>
    <source>
        <strain evidence="2">PBS4-4</strain>
    </source>
</reference>
<organism evidence="1 2">
    <name type="scientific">Chryseobacterium edaphi</name>
    <dbReference type="NCBI Taxonomy" id="2976532"/>
    <lineage>
        <taxon>Bacteria</taxon>
        <taxon>Pseudomonadati</taxon>
        <taxon>Bacteroidota</taxon>
        <taxon>Flavobacteriia</taxon>
        <taxon>Flavobacteriales</taxon>
        <taxon>Weeksellaceae</taxon>
        <taxon>Chryseobacterium group</taxon>
        <taxon>Chryseobacterium</taxon>
    </lineage>
</organism>
<evidence type="ECO:0000313" key="1">
    <source>
        <dbReference type="EMBL" id="MCU7617408.1"/>
    </source>
</evidence>
<gene>
    <name evidence="1" type="ORF">NZ698_09375</name>
</gene>